<accession>A0ABV1SFA6</accession>
<evidence type="ECO:0000313" key="2">
    <source>
        <dbReference type="Proteomes" id="UP001438953"/>
    </source>
</evidence>
<name>A0ABV1SFA6_9RHOB</name>
<reference evidence="1 2" key="2">
    <citation type="submission" date="2024-06" db="EMBL/GenBank/DDBJ databases">
        <title>Thioclava kandeliae sp. nov. from a rhizosphere soil sample of Kandelia candel in a mangrove.</title>
        <authorList>
            <person name="Mu T."/>
        </authorList>
    </citation>
    <scope>NUCLEOTIDE SEQUENCE [LARGE SCALE GENOMIC DNA]</scope>
    <source>
        <strain evidence="1 2">CPCC 100088</strain>
    </source>
</reference>
<dbReference type="Proteomes" id="UP001438953">
    <property type="component" value="Unassembled WGS sequence"/>
</dbReference>
<dbReference type="EMBL" id="JAYWLC010000004">
    <property type="protein sequence ID" value="MER5171585.1"/>
    <property type="molecule type" value="Genomic_DNA"/>
</dbReference>
<organism evidence="1 2">
    <name type="scientific">Thioclava kandeliae</name>
    <dbReference type="NCBI Taxonomy" id="3070818"/>
    <lineage>
        <taxon>Bacteria</taxon>
        <taxon>Pseudomonadati</taxon>
        <taxon>Pseudomonadota</taxon>
        <taxon>Alphaproteobacteria</taxon>
        <taxon>Rhodobacterales</taxon>
        <taxon>Paracoccaceae</taxon>
        <taxon>Thioclava</taxon>
    </lineage>
</organism>
<sequence>MTVTYPYPLSWLSDVLRISEATMRIERQEETSGAGTGQYWAAELADPLWTAVVPLSARSSDEARSIDAALNMLGSNKVMLFADPSYEGIDASGVTLSAFNADRTAITLSGLASGQVVKRGQRLSVAYGANVWFAEFGENVMANESGVLGAVSIYPYPPMTLTVGVEVELAKPFLKMMIADRSAFTHQPGAFGQGATLTLRQKP</sequence>
<protein>
    <submittedName>
        <fullName evidence="1">Uncharacterized protein</fullName>
    </submittedName>
</protein>
<gene>
    <name evidence="1" type="ORF">VSX56_07330</name>
</gene>
<dbReference type="RefSeq" id="WP_350936019.1">
    <property type="nucleotide sequence ID" value="NZ_JAYWLC010000004.1"/>
</dbReference>
<reference evidence="1 2" key="1">
    <citation type="submission" date="2024-01" db="EMBL/GenBank/DDBJ databases">
        <authorList>
            <person name="Deng Y."/>
            <person name="Su J."/>
        </authorList>
    </citation>
    <scope>NUCLEOTIDE SEQUENCE [LARGE SCALE GENOMIC DNA]</scope>
    <source>
        <strain evidence="1 2">CPCC 100088</strain>
    </source>
</reference>
<proteinExistence type="predicted"/>
<comment type="caution">
    <text evidence="1">The sequence shown here is derived from an EMBL/GenBank/DDBJ whole genome shotgun (WGS) entry which is preliminary data.</text>
</comment>
<keyword evidence="2" id="KW-1185">Reference proteome</keyword>
<evidence type="ECO:0000313" key="1">
    <source>
        <dbReference type="EMBL" id="MER5171585.1"/>
    </source>
</evidence>